<reference evidence="2 3" key="1">
    <citation type="journal article" date="2023" name="G3 (Bethesda)">
        <title>A chromosome-level genome assembly of Zasmidium syzygii isolated from banana leaves.</title>
        <authorList>
            <person name="van Westerhoven A.C."/>
            <person name="Mehrabi R."/>
            <person name="Talebi R."/>
            <person name="Steentjes M.B.F."/>
            <person name="Corcolon B."/>
            <person name="Chong P.A."/>
            <person name="Kema G.H.J."/>
            <person name="Seidl M.F."/>
        </authorList>
    </citation>
    <scope>NUCLEOTIDE SEQUENCE [LARGE SCALE GENOMIC DNA]</scope>
    <source>
        <strain evidence="2 3">P124</strain>
    </source>
</reference>
<comment type="caution">
    <text evidence="2">The sequence shown here is derived from an EMBL/GenBank/DDBJ whole genome shotgun (WGS) entry which is preliminary data.</text>
</comment>
<feature type="compositionally biased region" description="Basic and acidic residues" evidence="1">
    <location>
        <begin position="235"/>
        <end position="253"/>
    </location>
</feature>
<organism evidence="2 3">
    <name type="scientific">Zasmidium cellare</name>
    <name type="common">Wine cellar mold</name>
    <name type="synonym">Racodium cellare</name>
    <dbReference type="NCBI Taxonomy" id="395010"/>
    <lineage>
        <taxon>Eukaryota</taxon>
        <taxon>Fungi</taxon>
        <taxon>Dikarya</taxon>
        <taxon>Ascomycota</taxon>
        <taxon>Pezizomycotina</taxon>
        <taxon>Dothideomycetes</taxon>
        <taxon>Dothideomycetidae</taxon>
        <taxon>Mycosphaerellales</taxon>
        <taxon>Mycosphaerellaceae</taxon>
        <taxon>Zasmidium</taxon>
    </lineage>
</organism>
<evidence type="ECO:0000313" key="3">
    <source>
        <dbReference type="Proteomes" id="UP001305779"/>
    </source>
</evidence>
<protein>
    <submittedName>
        <fullName evidence="2">Uncharacterized protein</fullName>
    </submittedName>
</protein>
<dbReference type="EMBL" id="JAXOVC010000004">
    <property type="protein sequence ID" value="KAK4502829.1"/>
    <property type="molecule type" value="Genomic_DNA"/>
</dbReference>
<evidence type="ECO:0000256" key="1">
    <source>
        <dbReference type="SAM" id="MobiDB-lite"/>
    </source>
</evidence>
<feature type="compositionally biased region" description="Polar residues" evidence="1">
    <location>
        <begin position="189"/>
        <end position="201"/>
    </location>
</feature>
<evidence type="ECO:0000313" key="2">
    <source>
        <dbReference type="EMBL" id="KAK4502829.1"/>
    </source>
</evidence>
<proteinExistence type="predicted"/>
<accession>A0ABR0ENA2</accession>
<gene>
    <name evidence="2" type="ORF">PRZ48_006255</name>
</gene>
<name>A0ABR0ENA2_ZASCE</name>
<sequence length="268" mass="30396">MLENQPLQGARNIFGLHGLHETLDPARLQLFLTLPILDHYGIPCCMHHTRGYATHYGWPSCSRPLKDTLRLCTAFNNFYLMAGDPAMRDAHDPHMINALVKFFHHACCEKHEGDFADAEDLAWRLLDDIKIWREKHLIPELQPAEEPSPPESLEPQRSRLPIRLSRFWEDATSLGSIRSRGKGRDRSASPDTINNDSSSTLRPPPKQIGRPVSSVLEMGQHDRRASHAGKVSLEGGREAREKGNRGRERKRDKFGFGSIVMAKLTVRN</sequence>
<keyword evidence="3" id="KW-1185">Reference proteome</keyword>
<feature type="region of interest" description="Disordered" evidence="1">
    <location>
        <begin position="177"/>
        <end position="253"/>
    </location>
</feature>
<dbReference type="Proteomes" id="UP001305779">
    <property type="component" value="Unassembled WGS sequence"/>
</dbReference>